<keyword evidence="6 8" id="KW-0811">Translocation</keyword>
<dbReference type="GO" id="GO:0065002">
    <property type="term" value="P:intracellular protein transmembrane transport"/>
    <property type="evidence" value="ECO:0007669"/>
    <property type="project" value="UniProtKB-UniRule"/>
</dbReference>
<keyword evidence="7 8" id="KW-0472">Membrane</keyword>
<sequence>MASSNDTRRSSRNLKSDAGFFNFFKDLAGEFKIITWASKNDVKKGSISVIGFCIVYVVIVGLLDFGFNFIVQNMLK</sequence>
<dbReference type="Pfam" id="PF00584">
    <property type="entry name" value="SecE"/>
    <property type="match status" value="1"/>
</dbReference>
<evidence type="ECO:0000256" key="7">
    <source>
        <dbReference type="ARBA" id="ARBA00023136"/>
    </source>
</evidence>
<keyword evidence="5 8" id="KW-1133">Transmembrane helix</keyword>
<accession>W6N142</accession>
<keyword evidence="4 8" id="KW-0653">Protein transport</keyword>
<comment type="caution">
    <text evidence="9">The sequence shown here is derived from an EMBL/GenBank/DDBJ whole genome shotgun (WGS) entry which is preliminary data.</text>
</comment>
<dbReference type="EMBL" id="CBXI010000002">
    <property type="protein sequence ID" value="CDL89933.1"/>
    <property type="molecule type" value="Genomic_DNA"/>
</dbReference>
<dbReference type="GO" id="GO:0008320">
    <property type="term" value="F:protein transmembrane transporter activity"/>
    <property type="evidence" value="ECO:0007669"/>
    <property type="project" value="UniProtKB-UniRule"/>
</dbReference>
<dbReference type="InterPro" id="IPR038379">
    <property type="entry name" value="SecE_sf"/>
</dbReference>
<dbReference type="GO" id="GO:0006605">
    <property type="term" value="P:protein targeting"/>
    <property type="evidence" value="ECO:0007669"/>
    <property type="project" value="UniProtKB-UniRule"/>
</dbReference>
<organism evidence="9 10">
    <name type="scientific">Clostridium tyrobutyricum DIVETGP</name>
    <dbReference type="NCBI Taxonomy" id="1408889"/>
    <lineage>
        <taxon>Bacteria</taxon>
        <taxon>Bacillati</taxon>
        <taxon>Bacillota</taxon>
        <taxon>Clostridia</taxon>
        <taxon>Eubacteriales</taxon>
        <taxon>Clostridiaceae</taxon>
        <taxon>Clostridium</taxon>
    </lineage>
</organism>
<dbReference type="OrthoDB" id="9799073at2"/>
<evidence type="ECO:0000256" key="2">
    <source>
        <dbReference type="ARBA" id="ARBA00022448"/>
    </source>
</evidence>
<proteinExistence type="inferred from homology"/>
<comment type="similarity">
    <text evidence="8">Belongs to the SecE/SEC61-gamma family.</text>
</comment>
<evidence type="ECO:0000256" key="5">
    <source>
        <dbReference type="ARBA" id="ARBA00022989"/>
    </source>
</evidence>
<dbReference type="GO" id="GO:0005886">
    <property type="term" value="C:plasma membrane"/>
    <property type="evidence" value="ECO:0007669"/>
    <property type="project" value="UniProtKB-SubCell"/>
</dbReference>
<protein>
    <recommendedName>
        <fullName evidence="8">Protein translocase subunit SecE</fullName>
    </recommendedName>
</protein>
<feature type="transmembrane region" description="Helical" evidence="8">
    <location>
        <begin position="47"/>
        <end position="71"/>
    </location>
</feature>
<dbReference type="RefSeq" id="WP_017752377.1">
    <property type="nucleotide sequence ID" value="NZ_CBXI010000002.1"/>
</dbReference>
<comment type="function">
    <text evidence="8">Essential subunit of the Sec protein translocation channel SecYEG. Clamps together the 2 halves of SecY. May contact the channel plug during translocation.</text>
</comment>
<evidence type="ECO:0000256" key="1">
    <source>
        <dbReference type="ARBA" id="ARBA00004370"/>
    </source>
</evidence>
<evidence type="ECO:0000256" key="6">
    <source>
        <dbReference type="ARBA" id="ARBA00023010"/>
    </source>
</evidence>
<keyword evidence="2 8" id="KW-0813">Transport</keyword>
<name>W6N142_CLOTY</name>
<dbReference type="GO" id="GO:0043952">
    <property type="term" value="P:protein transport by the Sec complex"/>
    <property type="evidence" value="ECO:0007669"/>
    <property type="project" value="UniProtKB-UniRule"/>
</dbReference>
<dbReference type="GeneID" id="29418031"/>
<evidence type="ECO:0000313" key="9">
    <source>
        <dbReference type="EMBL" id="CDL89933.1"/>
    </source>
</evidence>
<evidence type="ECO:0000313" key="10">
    <source>
        <dbReference type="Proteomes" id="UP000019482"/>
    </source>
</evidence>
<comment type="subunit">
    <text evidence="8">Component of the Sec protein translocase complex. Heterotrimer consisting of SecY, SecE and SecG subunits. The heterotrimers can form oligomers, although 1 heterotrimer is thought to be able to translocate proteins. Interacts with the ribosome. Interacts with SecDF, and other proteins may be involved. Interacts with SecA.</text>
</comment>
<dbReference type="AlphaFoldDB" id="W6N142"/>
<keyword evidence="10" id="KW-1185">Reference proteome</keyword>
<evidence type="ECO:0000256" key="4">
    <source>
        <dbReference type="ARBA" id="ARBA00022927"/>
    </source>
</evidence>
<keyword evidence="3 8" id="KW-0812">Transmembrane</keyword>
<evidence type="ECO:0000256" key="3">
    <source>
        <dbReference type="ARBA" id="ARBA00022692"/>
    </source>
</evidence>
<dbReference type="Proteomes" id="UP000019482">
    <property type="component" value="Unassembled WGS sequence"/>
</dbReference>
<gene>
    <name evidence="8" type="primary">secE</name>
    <name evidence="9" type="ORF">CTDIVETGP_0003</name>
</gene>
<dbReference type="InterPro" id="IPR001901">
    <property type="entry name" value="Translocase_SecE/Sec61-g"/>
</dbReference>
<reference evidence="9 10" key="1">
    <citation type="journal article" date="2015" name="Genome Announc.">
        <title>Draft Genome Sequence of Clostridium tyrobutyricum Strain DIVETGP, Isolated from Cow's Milk for Grana Padano Production.</title>
        <authorList>
            <person name="Soggiu A."/>
            <person name="Piras C."/>
            <person name="Gaiarsa S."/>
            <person name="Sassera D."/>
            <person name="Roncada P."/>
            <person name="Bendixen E."/>
            <person name="Brasca M."/>
            <person name="Bonizzi L."/>
        </authorList>
    </citation>
    <scope>NUCLEOTIDE SEQUENCE [LARGE SCALE GENOMIC DNA]</scope>
    <source>
        <strain evidence="9 10">DIVETGP</strain>
    </source>
</reference>
<dbReference type="InterPro" id="IPR005807">
    <property type="entry name" value="SecE_bac"/>
</dbReference>
<dbReference type="GO" id="GO:0009306">
    <property type="term" value="P:protein secretion"/>
    <property type="evidence" value="ECO:0007669"/>
    <property type="project" value="UniProtKB-UniRule"/>
</dbReference>
<dbReference type="NCBIfam" id="TIGR00964">
    <property type="entry name" value="secE_bact"/>
    <property type="match status" value="1"/>
</dbReference>
<comment type="subcellular location">
    <subcellularLocation>
        <location evidence="8">Cell membrane</location>
        <topology evidence="8">Single-pass membrane protein</topology>
    </subcellularLocation>
    <subcellularLocation>
        <location evidence="1">Membrane</location>
    </subcellularLocation>
</comment>
<evidence type="ECO:0000256" key="8">
    <source>
        <dbReference type="HAMAP-Rule" id="MF_00422"/>
    </source>
</evidence>
<dbReference type="Gene3D" id="1.20.5.1030">
    <property type="entry name" value="Preprotein translocase secy subunit"/>
    <property type="match status" value="1"/>
</dbReference>
<dbReference type="HAMAP" id="MF_00422">
    <property type="entry name" value="SecE"/>
    <property type="match status" value="1"/>
</dbReference>
<keyword evidence="8" id="KW-1003">Cell membrane</keyword>